<evidence type="ECO:0000313" key="1">
    <source>
        <dbReference type="EMBL" id="TXI55930.1"/>
    </source>
</evidence>
<dbReference type="EMBL" id="SSGD01000061">
    <property type="protein sequence ID" value="TXI55930.1"/>
    <property type="molecule type" value="Genomic_DNA"/>
</dbReference>
<accession>A0A5C7Y2C6</accession>
<name>A0A5C7Y2C6_9MYCO</name>
<dbReference type="AlphaFoldDB" id="A0A5C7Y2C6"/>
<gene>
    <name evidence="1" type="ORF">E6Q54_11935</name>
</gene>
<organism evidence="1 2">
    <name type="scientific">Mycolicibacter arupensis</name>
    <dbReference type="NCBI Taxonomy" id="342002"/>
    <lineage>
        <taxon>Bacteria</taxon>
        <taxon>Bacillati</taxon>
        <taxon>Actinomycetota</taxon>
        <taxon>Actinomycetes</taxon>
        <taxon>Mycobacteriales</taxon>
        <taxon>Mycobacteriaceae</taxon>
        <taxon>Mycolicibacter</taxon>
    </lineage>
</organism>
<dbReference type="Proteomes" id="UP000321797">
    <property type="component" value="Unassembled WGS sequence"/>
</dbReference>
<comment type="caution">
    <text evidence="1">The sequence shown here is derived from an EMBL/GenBank/DDBJ whole genome shotgun (WGS) entry which is preliminary data.</text>
</comment>
<protein>
    <submittedName>
        <fullName evidence="1">Uncharacterized protein</fullName>
    </submittedName>
</protein>
<dbReference type="RefSeq" id="WP_276760801.1">
    <property type="nucleotide sequence ID" value="NZ_SSGD01000061.1"/>
</dbReference>
<sequence>MTTLPAELADHLTDALTRAAELACTVPLDEDVARIAPQSYKLALLAWADRGMEDCQPLFDWLLARGVRGHVAVTHTEGAYRRTVMGARLLNYLDTDGFIADVTSLVQGART</sequence>
<proteinExistence type="predicted"/>
<reference evidence="1 2" key="1">
    <citation type="submission" date="2018-09" db="EMBL/GenBank/DDBJ databases">
        <title>Metagenome Assembled Genomes from an Advanced Water Purification Facility.</title>
        <authorList>
            <person name="Stamps B.W."/>
            <person name="Spear J.R."/>
        </authorList>
    </citation>
    <scope>NUCLEOTIDE SEQUENCE [LARGE SCALE GENOMIC DNA]</scope>
    <source>
        <strain evidence="1">Bin_29_2</strain>
    </source>
</reference>
<evidence type="ECO:0000313" key="2">
    <source>
        <dbReference type="Proteomes" id="UP000321797"/>
    </source>
</evidence>